<sequence>MIHKLCRQPVKILLFQICYNHRIGGVIRGTNKISFSYIDGIPHIQWTASEVEQMNIKEDLQYAVVGKIAHGWPEYSLFSLATAIGKPLQLDQATINQSRPSCAKVRVLVDLAANLPKAVVVNVLDEATGELKPDKITIKYDYIPRYCLESNESGESSNNNDIATNVQGVIPNSDKQTVEKKEINKEKQQVDINDEKVKNDNIKTPEHQP</sequence>
<accession>A0A9J5X0W0</accession>
<protein>
    <submittedName>
        <fullName evidence="2">Uncharacterized protein</fullName>
    </submittedName>
</protein>
<keyword evidence="3" id="KW-1185">Reference proteome</keyword>
<feature type="compositionally biased region" description="Low complexity" evidence="1">
    <location>
        <begin position="151"/>
        <end position="160"/>
    </location>
</feature>
<gene>
    <name evidence="2" type="ORF">H5410_051551</name>
</gene>
<dbReference type="AlphaFoldDB" id="A0A9J5X0W0"/>
<dbReference type="EMBL" id="JACXVP010000010">
    <property type="protein sequence ID" value="KAG5580924.1"/>
    <property type="molecule type" value="Genomic_DNA"/>
</dbReference>
<dbReference type="PANTHER" id="PTHR31286">
    <property type="entry name" value="GLYCINE-RICH CELL WALL STRUCTURAL PROTEIN 1.8-LIKE"/>
    <property type="match status" value="1"/>
</dbReference>
<evidence type="ECO:0000313" key="2">
    <source>
        <dbReference type="EMBL" id="KAG5580924.1"/>
    </source>
</evidence>
<reference evidence="2 3" key="1">
    <citation type="submission" date="2020-09" db="EMBL/GenBank/DDBJ databases">
        <title>De no assembly of potato wild relative species, Solanum commersonii.</title>
        <authorList>
            <person name="Cho K."/>
        </authorList>
    </citation>
    <scope>NUCLEOTIDE SEQUENCE [LARGE SCALE GENOMIC DNA]</scope>
    <source>
        <strain evidence="2">LZ3.2</strain>
        <tissue evidence="2">Leaf</tissue>
    </source>
</reference>
<feature type="compositionally biased region" description="Basic and acidic residues" evidence="1">
    <location>
        <begin position="176"/>
        <end position="209"/>
    </location>
</feature>
<proteinExistence type="predicted"/>
<name>A0A9J5X0W0_SOLCO</name>
<dbReference type="Proteomes" id="UP000824120">
    <property type="component" value="Chromosome 10"/>
</dbReference>
<feature type="region of interest" description="Disordered" evidence="1">
    <location>
        <begin position="151"/>
        <end position="209"/>
    </location>
</feature>
<evidence type="ECO:0000256" key="1">
    <source>
        <dbReference type="SAM" id="MobiDB-lite"/>
    </source>
</evidence>
<dbReference type="PANTHER" id="PTHR31286:SF79">
    <property type="entry name" value="N-6 ADENINE-SPECIFIC DNA METHYLASE"/>
    <property type="match status" value="1"/>
</dbReference>
<comment type="caution">
    <text evidence="2">The sequence shown here is derived from an EMBL/GenBank/DDBJ whole genome shotgun (WGS) entry which is preliminary data.</text>
</comment>
<dbReference type="OrthoDB" id="1399756at2759"/>
<evidence type="ECO:0000313" key="3">
    <source>
        <dbReference type="Proteomes" id="UP000824120"/>
    </source>
</evidence>
<organism evidence="2 3">
    <name type="scientific">Solanum commersonii</name>
    <name type="common">Commerson's wild potato</name>
    <name type="synonym">Commerson's nightshade</name>
    <dbReference type="NCBI Taxonomy" id="4109"/>
    <lineage>
        <taxon>Eukaryota</taxon>
        <taxon>Viridiplantae</taxon>
        <taxon>Streptophyta</taxon>
        <taxon>Embryophyta</taxon>
        <taxon>Tracheophyta</taxon>
        <taxon>Spermatophyta</taxon>
        <taxon>Magnoliopsida</taxon>
        <taxon>eudicotyledons</taxon>
        <taxon>Gunneridae</taxon>
        <taxon>Pentapetalae</taxon>
        <taxon>asterids</taxon>
        <taxon>lamiids</taxon>
        <taxon>Solanales</taxon>
        <taxon>Solanaceae</taxon>
        <taxon>Solanoideae</taxon>
        <taxon>Solaneae</taxon>
        <taxon>Solanum</taxon>
    </lineage>
</organism>
<dbReference type="InterPro" id="IPR040256">
    <property type="entry name" value="At4g02000-like"/>
</dbReference>